<reference evidence="1" key="1">
    <citation type="journal article" date="2020" name="Stud. Mycol.">
        <title>101 Dothideomycetes genomes: a test case for predicting lifestyles and emergence of pathogens.</title>
        <authorList>
            <person name="Haridas S."/>
            <person name="Albert R."/>
            <person name="Binder M."/>
            <person name="Bloem J."/>
            <person name="Labutti K."/>
            <person name="Salamov A."/>
            <person name="Andreopoulos B."/>
            <person name="Baker S."/>
            <person name="Barry K."/>
            <person name="Bills G."/>
            <person name="Bluhm B."/>
            <person name="Cannon C."/>
            <person name="Castanera R."/>
            <person name="Culley D."/>
            <person name="Daum C."/>
            <person name="Ezra D."/>
            <person name="Gonzalez J."/>
            <person name="Henrissat B."/>
            <person name="Kuo A."/>
            <person name="Liang C."/>
            <person name="Lipzen A."/>
            <person name="Lutzoni F."/>
            <person name="Magnuson J."/>
            <person name="Mondo S."/>
            <person name="Nolan M."/>
            <person name="Ohm R."/>
            <person name="Pangilinan J."/>
            <person name="Park H.-J."/>
            <person name="Ramirez L."/>
            <person name="Alfaro M."/>
            <person name="Sun H."/>
            <person name="Tritt A."/>
            <person name="Yoshinaga Y."/>
            <person name="Zwiers L.-H."/>
            <person name="Turgeon B."/>
            <person name="Goodwin S."/>
            <person name="Spatafora J."/>
            <person name="Crous P."/>
            <person name="Grigoriev I."/>
        </authorList>
    </citation>
    <scope>NUCLEOTIDE SEQUENCE</scope>
    <source>
        <strain evidence="1">Tuck. ex Michener</strain>
    </source>
</reference>
<dbReference type="Proteomes" id="UP000800092">
    <property type="component" value="Unassembled WGS sequence"/>
</dbReference>
<evidence type="ECO:0000313" key="1">
    <source>
        <dbReference type="EMBL" id="KAF2240029.1"/>
    </source>
</evidence>
<evidence type="ECO:0000313" key="2">
    <source>
        <dbReference type="Proteomes" id="UP000800092"/>
    </source>
</evidence>
<protein>
    <submittedName>
        <fullName evidence="1">Uncharacterized protein</fullName>
    </submittedName>
</protein>
<proteinExistence type="predicted"/>
<dbReference type="AlphaFoldDB" id="A0A6A6HQ85"/>
<gene>
    <name evidence="1" type="ORF">EV356DRAFT_495877</name>
</gene>
<dbReference type="EMBL" id="ML991771">
    <property type="protein sequence ID" value="KAF2240029.1"/>
    <property type="molecule type" value="Genomic_DNA"/>
</dbReference>
<name>A0A6A6HQ85_VIRVR</name>
<organism evidence="1 2">
    <name type="scientific">Viridothelium virens</name>
    <name type="common">Speckled blister lichen</name>
    <name type="synonym">Trypethelium virens</name>
    <dbReference type="NCBI Taxonomy" id="1048519"/>
    <lineage>
        <taxon>Eukaryota</taxon>
        <taxon>Fungi</taxon>
        <taxon>Dikarya</taxon>
        <taxon>Ascomycota</taxon>
        <taxon>Pezizomycotina</taxon>
        <taxon>Dothideomycetes</taxon>
        <taxon>Dothideomycetes incertae sedis</taxon>
        <taxon>Trypetheliales</taxon>
        <taxon>Trypetheliaceae</taxon>
        <taxon>Viridothelium</taxon>
    </lineage>
</organism>
<accession>A0A6A6HQ85</accession>
<sequence>MATEKRFVVCPASTPSFTFSLLPLGCICKAGLMVMANKPSKKTTLGNRKMVAH</sequence>
<keyword evidence="2" id="KW-1185">Reference proteome</keyword>